<comment type="caution">
    <text evidence="1">The sequence shown here is derived from an EMBL/GenBank/DDBJ whole genome shotgun (WGS) entry which is preliminary data.</text>
</comment>
<dbReference type="EMBL" id="JAHRIQ010082294">
    <property type="protein sequence ID" value="MEQ2247942.1"/>
    <property type="molecule type" value="Genomic_DNA"/>
</dbReference>
<protein>
    <submittedName>
        <fullName evidence="1">Uncharacterized protein</fullName>
    </submittedName>
</protein>
<accession>A0ABV0UVT7</accession>
<organism evidence="1 2">
    <name type="scientific">Ilyodon furcidens</name>
    <name type="common">goldbreast splitfin</name>
    <dbReference type="NCBI Taxonomy" id="33524"/>
    <lineage>
        <taxon>Eukaryota</taxon>
        <taxon>Metazoa</taxon>
        <taxon>Chordata</taxon>
        <taxon>Craniata</taxon>
        <taxon>Vertebrata</taxon>
        <taxon>Euteleostomi</taxon>
        <taxon>Actinopterygii</taxon>
        <taxon>Neopterygii</taxon>
        <taxon>Teleostei</taxon>
        <taxon>Neoteleostei</taxon>
        <taxon>Acanthomorphata</taxon>
        <taxon>Ovalentaria</taxon>
        <taxon>Atherinomorphae</taxon>
        <taxon>Cyprinodontiformes</taxon>
        <taxon>Goodeidae</taxon>
        <taxon>Ilyodon</taxon>
    </lineage>
</organism>
<dbReference type="Proteomes" id="UP001482620">
    <property type="component" value="Unassembled WGS sequence"/>
</dbReference>
<proteinExistence type="predicted"/>
<evidence type="ECO:0000313" key="2">
    <source>
        <dbReference type="Proteomes" id="UP001482620"/>
    </source>
</evidence>
<reference evidence="1 2" key="1">
    <citation type="submission" date="2021-06" db="EMBL/GenBank/DDBJ databases">
        <authorList>
            <person name="Palmer J.M."/>
        </authorList>
    </citation>
    <scope>NUCLEOTIDE SEQUENCE [LARGE SCALE GENOMIC DNA]</scope>
    <source>
        <strain evidence="2">if_2019</strain>
        <tissue evidence="1">Muscle</tissue>
    </source>
</reference>
<keyword evidence="2" id="KW-1185">Reference proteome</keyword>
<name>A0ABV0UVT7_9TELE</name>
<sequence>MSEREKKEEEIVRGREKRRKIRNRVRSMDLQCTISHSFPHLVCHLCYLATFQTDCTRLILLSALFPHSHPTDDKCRLGLIRSEMKIQANYLEQVSSSKPLPAASFKSEGPCESCA</sequence>
<gene>
    <name evidence="1" type="ORF">ILYODFUR_014278</name>
</gene>
<evidence type="ECO:0000313" key="1">
    <source>
        <dbReference type="EMBL" id="MEQ2247942.1"/>
    </source>
</evidence>